<accession>A0ABR9BDR1</accession>
<keyword evidence="9" id="KW-1185">Reference proteome</keyword>
<dbReference type="RefSeq" id="WP_187718931.1">
    <property type="nucleotide sequence ID" value="NZ_JACTAH010000002.1"/>
</dbReference>
<dbReference type="InterPro" id="IPR051263">
    <property type="entry name" value="C-type_cytochrome_biogenesis"/>
</dbReference>
<dbReference type="Pfam" id="PF23914">
    <property type="entry name" value="TPR_CcmH_CycH"/>
    <property type="match status" value="1"/>
</dbReference>
<dbReference type="InterPro" id="IPR019734">
    <property type="entry name" value="TPR_rpt"/>
</dbReference>
<keyword evidence="2" id="KW-0677">Repeat</keyword>
<name>A0ABR9BDR1_9RHOO</name>
<proteinExistence type="predicted"/>
<reference evidence="9" key="1">
    <citation type="submission" date="2023-07" db="EMBL/GenBank/DDBJ databases">
        <title>Thauera sp. CAU 1555 isolated from sand of Yaerae Beach.</title>
        <authorList>
            <person name="Kim W."/>
        </authorList>
    </citation>
    <scope>NUCLEOTIDE SEQUENCE [LARGE SCALE GENOMIC DNA]</scope>
    <source>
        <strain evidence="9">CAU 1555</strain>
    </source>
</reference>
<dbReference type="PANTHER" id="PTHR47870:SF4">
    <property type="entry name" value="CYTOCHROME C-TYPE BIOGENESIS PROTEIN CYCH"/>
    <property type="match status" value="1"/>
</dbReference>
<dbReference type="PANTHER" id="PTHR47870">
    <property type="entry name" value="CYTOCHROME C-TYPE BIOGENESIS PROTEIN CCMH"/>
    <property type="match status" value="1"/>
</dbReference>
<feature type="repeat" description="TPR" evidence="5">
    <location>
        <begin position="157"/>
        <end position="190"/>
    </location>
</feature>
<dbReference type="Gene3D" id="1.25.40.10">
    <property type="entry name" value="Tetratricopeptide repeat domain"/>
    <property type="match status" value="1"/>
</dbReference>
<feature type="domain" description="Cytochrome c-type biogenesis protein H Ig-like" evidence="6">
    <location>
        <begin position="301"/>
        <end position="403"/>
    </location>
</feature>
<evidence type="ECO:0000256" key="5">
    <source>
        <dbReference type="PROSITE-ProRule" id="PRU00339"/>
    </source>
</evidence>
<dbReference type="NCBIfam" id="TIGR03142">
    <property type="entry name" value="cytochro_ccmI"/>
    <property type="match status" value="1"/>
</dbReference>
<evidence type="ECO:0000259" key="7">
    <source>
        <dbReference type="Pfam" id="PF23914"/>
    </source>
</evidence>
<dbReference type="EMBL" id="JACYTO010000002">
    <property type="protein sequence ID" value="MBD8504158.1"/>
    <property type="molecule type" value="Genomic_DNA"/>
</dbReference>
<dbReference type="InterPro" id="IPR056413">
    <property type="entry name" value="TPR_CcmH_CycH"/>
</dbReference>
<evidence type="ECO:0000256" key="1">
    <source>
        <dbReference type="ARBA" id="ARBA00004196"/>
    </source>
</evidence>
<gene>
    <name evidence="8" type="primary">ccmI</name>
    <name evidence="8" type="ORF">IFO67_14775</name>
</gene>
<dbReference type="SUPFAM" id="SSF48452">
    <property type="entry name" value="TPR-like"/>
    <property type="match status" value="1"/>
</dbReference>
<feature type="domain" description="Cytochrome c-type biogenesis protein H TPR" evidence="7">
    <location>
        <begin position="130"/>
        <end position="264"/>
    </location>
</feature>
<dbReference type="InterPro" id="IPR056412">
    <property type="entry name" value="Ig_CycH"/>
</dbReference>
<dbReference type="PROSITE" id="PS50005">
    <property type="entry name" value="TPR"/>
    <property type="match status" value="1"/>
</dbReference>
<comment type="caution">
    <text evidence="8">The sequence shown here is derived from an EMBL/GenBank/DDBJ whole genome shotgun (WGS) entry which is preliminary data.</text>
</comment>
<dbReference type="InterPro" id="IPR011990">
    <property type="entry name" value="TPR-like_helical_dom_sf"/>
</dbReference>
<protein>
    <submittedName>
        <fullName evidence="8">C-type cytochrome biogenesis protein CcmI</fullName>
    </submittedName>
</protein>
<organism evidence="8 9">
    <name type="scientific">Thauera sedimentorum</name>
    <dbReference type="NCBI Taxonomy" id="2767595"/>
    <lineage>
        <taxon>Bacteria</taxon>
        <taxon>Pseudomonadati</taxon>
        <taxon>Pseudomonadota</taxon>
        <taxon>Betaproteobacteria</taxon>
        <taxon>Rhodocyclales</taxon>
        <taxon>Zoogloeaceae</taxon>
        <taxon>Thauera</taxon>
    </lineage>
</organism>
<dbReference type="Pfam" id="PF23892">
    <property type="entry name" value="Ig_CycH"/>
    <property type="match status" value="1"/>
</dbReference>
<dbReference type="InterPro" id="IPR017560">
    <property type="entry name" value="Cyt_c_biogenesis_CcmI"/>
</dbReference>
<evidence type="ECO:0000256" key="2">
    <source>
        <dbReference type="ARBA" id="ARBA00022737"/>
    </source>
</evidence>
<evidence type="ECO:0000313" key="9">
    <source>
        <dbReference type="Proteomes" id="UP000603602"/>
    </source>
</evidence>
<evidence type="ECO:0000313" key="8">
    <source>
        <dbReference type="EMBL" id="MBD8504158.1"/>
    </source>
</evidence>
<comment type="subcellular location">
    <subcellularLocation>
        <location evidence="1">Cell envelope</location>
    </subcellularLocation>
</comment>
<evidence type="ECO:0000259" key="6">
    <source>
        <dbReference type="Pfam" id="PF23892"/>
    </source>
</evidence>
<keyword evidence="4 5" id="KW-0802">TPR repeat</keyword>
<sequence length="407" mass="42985">MIAFAILAGLMLAGALLWVLYPLFSARAQTSAGHERQRQTETALAVLREQLAELDAERAAGRVDDAAYARNREELERRALEEGQGGDVAAAGGPSPAWGVALLLVVPLTAALVYLAVGEPDGLEPQQVASQQGFTPEQIEEMVGGLAARLEREPDNVEGWAMLARSYLVLEDYPKALATYARLGELRPDDPDVLADWADVMAATREGDVSGEPERLVLKALDLDPGHFKARALAGTAAYQRGDFAGAASHWELILAAIPPGDEAAATVRASIDEARGRAGMPPLPPAEPAPQVADTALKLQGRLAIAEALRAQVAADDTVFVFVRPAEGGMPLAALRYRAGELPRDFSFEDVPLMTGDAPVPERLVVMARVSKSGDATARAGDLEGAVSDLAPDAGGVKLVIDTVRP</sequence>
<dbReference type="Proteomes" id="UP000603602">
    <property type="component" value="Unassembled WGS sequence"/>
</dbReference>
<evidence type="ECO:0000256" key="3">
    <source>
        <dbReference type="ARBA" id="ARBA00022748"/>
    </source>
</evidence>
<evidence type="ECO:0000256" key="4">
    <source>
        <dbReference type="ARBA" id="ARBA00022803"/>
    </source>
</evidence>
<keyword evidence="3" id="KW-0201">Cytochrome c-type biogenesis</keyword>